<evidence type="ECO:0000313" key="3">
    <source>
        <dbReference type="EMBL" id="MCS0603518.1"/>
    </source>
</evidence>
<dbReference type="Proteomes" id="UP001205612">
    <property type="component" value="Unassembled WGS sequence"/>
</dbReference>
<evidence type="ECO:0000313" key="4">
    <source>
        <dbReference type="Proteomes" id="UP001205612"/>
    </source>
</evidence>
<reference evidence="3 4" key="1">
    <citation type="submission" date="2022-08" db="EMBL/GenBank/DDBJ databases">
        <authorList>
            <person name="Somphong A."/>
            <person name="Phongsopitanun W."/>
        </authorList>
    </citation>
    <scope>NUCLEOTIDE SEQUENCE [LARGE SCALE GENOMIC DNA]</scope>
    <source>
        <strain evidence="3 4">LP11</strain>
    </source>
</reference>
<feature type="region of interest" description="Disordered" evidence="2">
    <location>
        <begin position="1"/>
        <end position="20"/>
    </location>
</feature>
<comment type="caution">
    <text evidence="3">The sequence shown here is derived from an EMBL/GenBank/DDBJ whole genome shotgun (WGS) entry which is preliminary data.</text>
</comment>
<accession>A0ABT2B4Q9</accession>
<keyword evidence="1" id="KW-0862">Zinc</keyword>
<dbReference type="Pfam" id="PF02585">
    <property type="entry name" value="PIG-L"/>
    <property type="match status" value="1"/>
</dbReference>
<dbReference type="EMBL" id="JANUGP010000015">
    <property type="protein sequence ID" value="MCS0603518.1"/>
    <property type="molecule type" value="Genomic_DNA"/>
</dbReference>
<dbReference type="RefSeq" id="WP_258779999.1">
    <property type="nucleotide sequence ID" value="NZ_JANUGP010000015.1"/>
</dbReference>
<dbReference type="InterPro" id="IPR003737">
    <property type="entry name" value="GlcNAc_PI_deacetylase-related"/>
</dbReference>
<dbReference type="Gene3D" id="3.40.50.10320">
    <property type="entry name" value="LmbE-like"/>
    <property type="match status" value="1"/>
</dbReference>
<protein>
    <submittedName>
        <fullName evidence="3">PIG-L family deacetylase</fullName>
    </submittedName>
</protein>
<sequence>MSTERCAEPSPYADPIQGPGTEEARWRAWDGWLRMPAYTLPEAGRVVVAAAHPDDEVLGAGGALAILAASGVAVTVVSVTDGEGSHPGSARFTPERLAEVRACELRDALGELGLPDADVVRLRLPDTRVADHEERLVGELTQLLDGAALCLAPWTGDVHGDHEAVGRAALAAARAAHVPCRLYPVWLWHWAEPGDPRVPWATASRIVLPAAVQARKHAAVARFTSQIRPLGPGPRDAAVLPPEEQAHHLRGWEVVFG</sequence>
<name>A0ABT2B4Q9_9ACTN</name>
<dbReference type="InterPro" id="IPR024078">
    <property type="entry name" value="LmbE-like_dom_sf"/>
</dbReference>
<dbReference type="SUPFAM" id="SSF102588">
    <property type="entry name" value="LmbE-like"/>
    <property type="match status" value="1"/>
</dbReference>
<dbReference type="PANTHER" id="PTHR12993:SF29">
    <property type="entry name" value="BLR3841 PROTEIN"/>
    <property type="match status" value="1"/>
</dbReference>
<evidence type="ECO:0000256" key="1">
    <source>
        <dbReference type="ARBA" id="ARBA00022833"/>
    </source>
</evidence>
<evidence type="ECO:0000256" key="2">
    <source>
        <dbReference type="SAM" id="MobiDB-lite"/>
    </source>
</evidence>
<dbReference type="PANTHER" id="PTHR12993">
    <property type="entry name" value="N-ACETYLGLUCOSAMINYL-PHOSPHATIDYLINOSITOL DE-N-ACETYLASE-RELATED"/>
    <property type="match status" value="1"/>
</dbReference>
<keyword evidence="4" id="KW-1185">Reference proteome</keyword>
<organism evidence="3 4">
    <name type="scientific">Streptomyces pyxinicus</name>
    <dbReference type="NCBI Taxonomy" id="2970331"/>
    <lineage>
        <taxon>Bacteria</taxon>
        <taxon>Bacillati</taxon>
        <taxon>Actinomycetota</taxon>
        <taxon>Actinomycetes</taxon>
        <taxon>Kitasatosporales</taxon>
        <taxon>Streptomycetaceae</taxon>
        <taxon>Streptomyces</taxon>
    </lineage>
</organism>
<proteinExistence type="predicted"/>
<gene>
    <name evidence="3" type="ORF">NX794_20205</name>
</gene>